<feature type="transmembrane region" description="Helical" evidence="1">
    <location>
        <begin position="313"/>
        <end position="333"/>
    </location>
</feature>
<accession>A0ABC9AI23</accession>
<reference evidence="3" key="1">
    <citation type="submission" date="2024-10" db="EMBL/GenBank/DDBJ databases">
        <authorList>
            <person name="Ryan C."/>
        </authorList>
    </citation>
    <scope>NUCLEOTIDE SEQUENCE [LARGE SCALE GENOMIC DNA]</scope>
</reference>
<evidence type="ECO:0000256" key="1">
    <source>
        <dbReference type="SAM" id="Phobius"/>
    </source>
</evidence>
<evidence type="ECO:0000313" key="3">
    <source>
        <dbReference type="EMBL" id="CAL4976482.1"/>
    </source>
</evidence>
<feature type="transmembrane region" description="Helical" evidence="1">
    <location>
        <begin position="6"/>
        <end position="25"/>
    </location>
</feature>
<dbReference type="Pfam" id="PF04578">
    <property type="entry name" value="DUF594"/>
    <property type="match status" value="1"/>
</dbReference>
<sequence>MVSTDDLVHGGIIASAVLAVLLVALSTSDPDRKDGCAGTPPPPTGRNNPDVQHMWTLLLWVVLILTIKSNADAAAAAVTAAAASPAAGDGGADGQMISPPVEHLVQYGWVAYLIRLCVPLAGWLGSFNRAVFFAFSALGLVKLALKLAAFWIAADSFAVGKNAGLVAGYMAQLVSGYGDGQVPRYIGMGEAKKHVEESAEGYRIKRDVLDDSSCGGGCRGTPLADAGSGEALDFVLRGMDDGAGAGVDADRVFRVLVDGLWFARDFYYSPIPLPAVGGWLAALNYLCSVLLVVGAVAVGWIYQVNGVVRSMPYKVITFSLLLAVALIEAWEVVAGVCSNWTKMALLGHYVRHGKAWRRSGSVHAALAAVLRLRPATRWRHRIGQNSVLEPRRFLMRSGFLSERLYGKAGLMRSVPVSPAVKDAVIRSLLSSYGRMDDKGKSVAARRVGGSKVDWALHGGDGRSSSSTELILTWHVATRLYEMKAKSAPESADMAAACHLSYYCAYLAAAAPELLPDATAWTERRYREVSDDVRAALGADGTGSEPLAERYELVVAALSAGPRDKVLWRGAELGRRLVEEYAGDEPSENAKGHVEAMARGGEFITLVWALLLHAGVTTRPDTPPCVIIIP</sequence>
<feature type="transmembrane region" description="Helical" evidence="1">
    <location>
        <begin position="131"/>
        <end position="154"/>
    </location>
</feature>
<dbReference type="AlphaFoldDB" id="A0ABC9AI23"/>
<keyword evidence="1" id="KW-1133">Transmembrane helix</keyword>
<protein>
    <recommendedName>
        <fullName evidence="2">DUF4220 domain-containing protein</fullName>
    </recommendedName>
</protein>
<keyword evidence="4" id="KW-1185">Reference proteome</keyword>
<keyword evidence="1" id="KW-0472">Membrane</keyword>
<evidence type="ECO:0000313" key="4">
    <source>
        <dbReference type="Proteomes" id="UP001497457"/>
    </source>
</evidence>
<dbReference type="InterPro" id="IPR007658">
    <property type="entry name" value="DUF594"/>
</dbReference>
<organism evidence="3 4">
    <name type="scientific">Urochloa decumbens</name>
    <dbReference type="NCBI Taxonomy" id="240449"/>
    <lineage>
        <taxon>Eukaryota</taxon>
        <taxon>Viridiplantae</taxon>
        <taxon>Streptophyta</taxon>
        <taxon>Embryophyta</taxon>
        <taxon>Tracheophyta</taxon>
        <taxon>Spermatophyta</taxon>
        <taxon>Magnoliopsida</taxon>
        <taxon>Liliopsida</taxon>
        <taxon>Poales</taxon>
        <taxon>Poaceae</taxon>
        <taxon>PACMAD clade</taxon>
        <taxon>Panicoideae</taxon>
        <taxon>Panicodae</taxon>
        <taxon>Paniceae</taxon>
        <taxon>Melinidinae</taxon>
        <taxon>Urochloa</taxon>
    </lineage>
</organism>
<feature type="transmembrane region" description="Helical" evidence="1">
    <location>
        <begin position="104"/>
        <end position="124"/>
    </location>
</feature>
<name>A0ABC9AI23_9POAL</name>
<evidence type="ECO:0000259" key="2">
    <source>
        <dbReference type="Pfam" id="PF13968"/>
    </source>
</evidence>
<dbReference type="InterPro" id="IPR025315">
    <property type="entry name" value="DUF4220"/>
</dbReference>
<feature type="transmembrane region" description="Helical" evidence="1">
    <location>
        <begin position="276"/>
        <end position="301"/>
    </location>
</feature>
<feature type="domain" description="DUF4220" evidence="2">
    <location>
        <begin position="57"/>
        <end position="389"/>
    </location>
</feature>
<dbReference type="EMBL" id="OZ075130">
    <property type="protein sequence ID" value="CAL4976482.1"/>
    <property type="molecule type" value="Genomic_DNA"/>
</dbReference>
<keyword evidence="1" id="KW-0812">Transmembrane</keyword>
<gene>
    <name evidence="3" type="ORF">URODEC1_LOCUS53618</name>
</gene>
<proteinExistence type="predicted"/>
<dbReference type="Proteomes" id="UP001497457">
    <property type="component" value="Chromosome 20rd"/>
</dbReference>
<dbReference type="Pfam" id="PF13968">
    <property type="entry name" value="DUF4220"/>
    <property type="match status" value="1"/>
</dbReference>
<dbReference type="PANTHER" id="PTHR31325">
    <property type="entry name" value="OS01G0798800 PROTEIN-RELATED"/>
    <property type="match status" value="1"/>
</dbReference>